<evidence type="ECO:0000313" key="17">
    <source>
        <dbReference type="Proteomes" id="UP000327424"/>
    </source>
</evidence>
<dbReference type="OrthoDB" id="502334at2"/>
<dbReference type="InterPro" id="IPR007698">
    <property type="entry name" value="AlaDH/PNT_NAD(H)-bd"/>
</dbReference>
<dbReference type="KEGG" id="mmaa:FR932_02790"/>
<evidence type="ECO:0000256" key="1">
    <source>
        <dbReference type="ARBA" id="ARBA00004884"/>
    </source>
</evidence>
<dbReference type="SUPFAM" id="SSF52283">
    <property type="entry name" value="Formate/glycerate dehydrogenase catalytic domain-like"/>
    <property type="match status" value="1"/>
</dbReference>
<reference evidence="16 17" key="1">
    <citation type="submission" date="2019-09" db="EMBL/GenBank/DDBJ databases">
        <title>Hybrid Assembly of the complete Genome of the Deep-Sea Bacterium Moritella marina from long Nanopore and Illumina reads.</title>
        <authorList>
            <person name="Magin S."/>
            <person name="Georgoulis A."/>
            <person name="Papadimitriou K."/>
            <person name="Iliakis G."/>
            <person name="Vorgias C.E."/>
        </authorList>
    </citation>
    <scope>NUCLEOTIDE SEQUENCE [LARGE SCALE GENOMIC DNA]</scope>
    <source>
        <strain evidence="16 17">MP-1</strain>
    </source>
</reference>
<evidence type="ECO:0000256" key="12">
    <source>
        <dbReference type="PIRSR" id="PIRSR018250-1"/>
    </source>
</evidence>
<evidence type="ECO:0000313" key="16">
    <source>
        <dbReference type="EMBL" id="QFI36838.1"/>
    </source>
</evidence>
<dbReference type="RefSeq" id="WP_019443029.1">
    <property type="nucleotide sequence ID" value="NZ_ALOE01000039.1"/>
</dbReference>
<dbReference type="SMART" id="SM01002">
    <property type="entry name" value="AlaDh_PNT_C"/>
    <property type="match status" value="1"/>
</dbReference>
<evidence type="ECO:0000259" key="14">
    <source>
        <dbReference type="SMART" id="SM01002"/>
    </source>
</evidence>
<keyword evidence="6" id="KW-0028">Amino-acid biosynthesis</keyword>
<dbReference type="EMBL" id="CP044399">
    <property type="protein sequence ID" value="QFI36838.1"/>
    <property type="molecule type" value="Genomic_DNA"/>
</dbReference>
<protein>
    <recommendedName>
        <fullName evidence="5">Saccharopine dehydrogenase [NAD(+), L-lysine-forming]</fullName>
        <ecNumber evidence="4">1.5.1.7</ecNumber>
    </recommendedName>
    <alternativeName>
        <fullName evidence="10">Lysine--2-oxoglutarate reductase</fullName>
    </alternativeName>
</protein>
<evidence type="ECO:0000256" key="13">
    <source>
        <dbReference type="PIRSR" id="PIRSR018250-3"/>
    </source>
</evidence>
<feature type="binding site" evidence="13">
    <location>
        <position position="215"/>
    </location>
    <ligand>
        <name>NAD(+)</name>
        <dbReference type="ChEBI" id="CHEBI:57540"/>
    </ligand>
</feature>
<evidence type="ECO:0000256" key="10">
    <source>
        <dbReference type="ARBA" id="ARBA00033228"/>
    </source>
</evidence>
<evidence type="ECO:0000256" key="7">
    <source>
        <dbReference type="ARBA" id="ARBA00023002"/>
    </source>
</evidence>
<feature type="binding site" evidence="13">
    <location>
        <position position="126"/>
    </location>
    <ligand>
        <name>NAD(+)</name>
        <dbReference type="ChEBI" id="CHEBI:57540"/>
    </ligand>
</feature>
<dbReference type="Proteomes" id="UP000327424">
    <property type="component" value="Chromosome"/>
</dbReference>
<evidence type="ECO:0000256" key="9">
    <source>
        <dbReference type="ARBA" id="ARBA00023157"/>
    </source>
</evidence>
<proteinExistence type="inferred from homology"/>
<feature type="binding site" evidence="13">
    <location>
        <begin position="193"/>
        <end position="194"/>
    </location>
    <ligand>
        <name>NAD(+)</name>
        <dbReference type="ChEBI" id="CHEBI:57540"/>
    </ligand>
</feature>
<feature type="domain" description="Alanine dehydrogenase/pyridine nucleotide transhydrogenase N-terminal" evidence="15">
    <location>
        <begin position="5"/>
        <end position="138"/>
    </location>
</feature>
<feature type="binding site" evidence="13">
    <location>
        <position position="266"/>
    </location>
    <ligand>
        <name>NAD(+)</name>
        <dbReference type="ChEBI" id="CHEBI:57540"/>
    </ligand>
</feature>
<comment type="similarity">
    <text evidence="2">Belongs to the AlaDH/PNT family.</text>
</comment>
<dbReference type="PIRSF" id="PIRSF018250">
    <property type="entry name" value="Saccharopine_DH_Lys"/>
    <property type="match status" value="1"/>
</dbReference>
<evidence type="ECO:0000256" key="5">
    <source>
        <dbReference type="ARBA" id="ARBA00021221"/>
    </source>
</evidence>
<dbReference type="GO" id="GO:0004754">
    <property type="term" value="F:saccharopine dehydrogenase (NAD+, L-lysine-forming) activity"/>
    <property type="evidence" value="ECO:0007669"/>
    <property type="project" value="UniProtKB-EC"/>
</dbReference>
<evidence type="ECO:0000256" key="3">
    <source>
        <dbReference type="ARBA" id="ARBA00011245"/>
    </source>
</evidence>
<comment type="pathway">
    <text evidence="1">Amino-acid biosynthesis; L-lysine biosynthesis via AAA pathway; L-lysine from L-alpha-aminoadipate (fungal route): step 3/3.</text>
</comment>
<dbReference type="PANTHER" id="PTHR11133">
    <property type="entry name" value="SACCHAROPINE DEHYDROGENASE"/>
    <property type="match status" value="1"/>
</dbReference>
<dbReference type="InterPro" id="IPR027281">
    <property type="entry name" value="Lys1"/>
</dbReference>
<dbReference type="Gene3D" id="3.40.50.720">
    <property type="entry name" value="NAD(P)-binding Rossmann-like Domain"/>
    <property type="match status" value="2"/>
</dbReference>
<keyword evidence="8 13" id="KW-0520">NAD</keyword>
<keyword evidence="17" id="KW-1185">Reference proteome</keyword>
<feature type="binding site" evidence="13">
    <location>
        <begin position="306"/>
        <end position="309"/>
    </location>
    <ligand>
        <name>NAD(+)</name>
        <dbReference type="ChEBI" id="CHEBI:57540"/>
    </ligand>
</feature>
<dbReference type="UniPathway" id="UPA00033">
    <property type="reaction ID" value="UER00034"/>
</dbReference>
<feature type="domain" description="Alanine dehydrogenase/pyridine nucleotide transhydrogenase NAD(H)-binding" evidence="14">
    <location>
        <begin position="164"/>
        <end position="305"/>
    </location>
</feature>
<dbReference type="Pfam" id="PF05222">
    <property type="entry name" value="AlaDh_PNT_N"/>
    <property type="match status" value="1"/>
</dbReference>
<sequence>MKTIYLRSETKKGECRSPLTPQGAKVLMDADISVLVETSTTRTFSDQDYRDLGVEITTIPWQEMPTDTLILGLKELPVSDAPIFHDHIYFAHAFKGQDEATQILARFNNGGGRIFDIEFLTDADNRRVAAFGYWAGFVGAGLGLLGFGHYQQQQVAFPTITPFANKESFIATIQSQLGENINDLNVMVMGALGRCGTGATDLLKAVGINKLTLWDKQEYDTSPKPITAILSQDVFINSVYLKGDIPPMIDQSLLAGNNKLRIISDVSCDPNSANNPLPVYDAITNMTQPFVQAKYSEHYPVYVQAIDHLPTLLPKESSEEFADALLPHLLQLGSENTCSDVWQNAVDIFDRVRCDH</sequence>
<name>A0A5J6WHZ3_MORMI</name>
<evidence type="ECO:0000256" key="8">
    <source>
        <dbReference type="ARBA" id="ARBA00023027"/>
    </source>
</evidence>
<evidence type="ECO:0000256" key="4">
    <source>
        <dbReference type="ARBA" id="ARBA00012847"/>
    </source>
</evidence>
<feature type="binding site" evidence="13">
    <location>
        <position position="240"/>
    </location>
    <ligand>
        <name>NAD(+)</name>
        <dbReference type="ChEBI" id="CHEBI:57540"/>
    </ligand>
</feature>
<evidence type="ECO:0000256" key="6">
    <source>
        <dbReference type="ARBA" id="ARBA00022605"/>
    </source>
</evidence>
<dbReference type="AlphaFoldDB" id="A0A5J6WHZ3"/>
<feature type="active site" description="Proton acceptor" evidence="12">
    <location>
        <position position="74"/>
    </location>
</feature>
<keyword evidence="7" id="KW-0560">Oxidoreductase</keyword>
<gene>
    <name evidence="16" type="ORF">FR932_02790</name>
</gene>
<evidence type="ECO:0000259" key="15">
    <source>
        <dbReference type="SMART" id="SM01003"/>
    </source>
</evidence>
<dbReference type="EC" id="1.5.1.7" evidence="4"/>
<organism evidence="16 17">
    <name type="scientific">Moritella marina ATCC 15381</name>
    <dbReference type="NCBI Taxonomy" id="1202962"/>
    <lineage>
        <taxon>Bacteria</taxon>
        <taxon>Pseudomonadati</taxon>
        <taxon>Pseudomonadota</taxon>
        <taxon>Gammaproteobacteria</taxon>
        <taxon>Alteromonadales</taxon>
        <taxon>Moritellaceae</taxon>
        <taxon>Moritella</taxon>
    </lineage>
</organism>
<comment type="subunit">
    <text evidence="3">Monomer.</text>
</comment>
<evidence type="ECO:0000256" key="2">
    <source>
        <dbReference type="ARBA" id="ARBA00005689"/>
    </source>
</evidence>
<dbReference type="InterPro" id="IPR036291">
    <property type="entry name" value="NAD(P)-bd_dom_sf"/>
</dbReference>
<dbReference type="SUPFAM" id="SSF51735">
    <property type="entry name" value="NAD(P)-binding Rossmann-fold domains"/>
    <property type="match status" value="1"/>
</dbReference>
<keyword evidence="9" id="KW-1015">Disulfide bond</keyword>
<evidence type="ECO:0000256" key="11">
    <source>
        <dbReference type="ARBA" id="ARBA00047860"/>
    </source>
</evidence>
<dbReference type="GO" id="GO:0019878">
    <property type="term" value="P:lysine biosynthetic process via aminoadipic acid"/>
    <property type="evidence" value="ECO:0007669"/>
    <property type="project" value="UniProtKB-UniPathway"/>
</dbReference>
<dbReference type="InterPro" id="IPR007886">
    <property type="entry name" value="AlaDH/PNT_N"/>
</dbReference>
<dbReference type="PANTHER" id="PTHR11133:SF23">
    <property type="entry name" value="SACCHAROPINE DEHYDROGENASE [NAD(+), L-LYSINE-FORMING]"/>
    <property type="match status" value="1"/>
</dbReference>
<comment type="catalytic activity">
    <reaction evidence="11">
        <text>L-saccharopine + NAD(+) + H2O = L-lysine + 2-oxoglutarate + NADH + H(+)</text>
        <dbReference type="Rhea" id="RHEA:12440"/>
        <dbReference type="ChEBI" id="CHEBI:15377"/>
        <dbReference type="ChEBI" id="CHEBI:15378"/>
        <dbReference type="ChEBI" id="CHEBI:16810"/>
        <dbReference type="ChEBI" id="CHEBI:32551"/>
        <dbReference type="ChEBI" id="CHEBI:57540"/>
        <dbReference type="ChEBI" id="CHEBI:57945"/>
        <dbReference type="ChEBI" id="CHEBI:57951"/>
        <dbReference type="EC" id="1.5.1.7"/>
    </reaction>
</comment>
<dbReference type="SMART" id="SM01003">
    <property type="entry name" value="AlaDh_PNT_N"/>
    <property type="match status" value="1"/>
</dbReference>
<accession>A0A5J6WHZ3</accession>
<dbReference type="InterPro" id="IPR051168">
    <property type="entry name" value="AASS"/>
</dbReference>
<dbReference type="GO" id="GO:0005737">
    <property type="term" value="C:cytoplasm"/>
    <property type="evidence" value="ECO:0007669"/>
    <property type="project" value="TreeGrafter"/>
</dbReference>
<feature type="active site" description="Proton donor" evidence="12">
    <location>
        <position position="92"/>
    </location>
</feature>